<feature type="domain" description="Major facilitator superfamily (MFS) profile" evidence="8">
    <location>
        <begin position="1"/>
        <end position="74"/>
    </location>
</feature>
<evidence type="ECO:0000256" key="6">
    <source>
        <dbReference type="SAM" id="MobiDB-lite"/>
    </source>
</evidence>
<name>A0A427YNV9_9TREE</name>
<evidence type="ECO:0000256" key="7">
    <source>
        <dbReference type="SAM" id="Phobius"/>
    </source>
</evidence>
<dbReference type="InterPro" id="IPR036259">
    <property type="entry name" value="MFS_trans_sf"/>
</dbReference>
<feature type="region of interest" description="Disordered" evidence="6">
    <location>
        <begin position="99"/>
        <end position="118"/>
    </location>
</feature>
<dbReference type="Gene3D" id="1.20.1250.20">
    <property type="entry name" value="MFS general substrate transporter like domains"/>
    <property type="match status" value="1"/>
</dbReference>
<feature type="compositionally biased region" description="Low complexity" evidence="6">
    <location>
        <begin position="133"/>
        <end position="145"/>
    </location>
</feature>
<dbReference type="SUPFAM" id="SSF103473">
    <property type="entry name" value="MFS general substrate transporter"/>
    <property type="match status" value="1"/>
</dbReference>
<organism evidence="9 10">
    <name type="scientific">Saitozyma podzolica</name>
    <dbReference type="NCBI Taxonomy" id="1890683"/>
    <lineage>
        <taxon>Eukaryota</taxon>
        <taxon>Fungi</taxon>
        <taxon>Dikarya</taxon>
        <taxon>Basidiomycota</taxon>
        <taxon>Agaricomycotina</taxon>
        <taxon>Tremellomycetes</taxon>
        <taxon>Tremellales</taxon>
        <taxon>Trimorphomycetaceae</taxon>
        <taxon>Saitozyma</taxon>
    </lineage>
</organism>
<evidence type="ECO:0000256" key="5">
    <source>
        <dbReference type="ARBA" id="ARBA00023136"/>
    </source>
</evidence>
<proteinExistence type="inferred from homology"/>
<comment type="subcellular location">
    <subcellularLocation>
        <location evidence="1">Membrane</location>
        <topology evidence="1">Multi-pass membrane protein</topology>
    </subcellularLocation>
</comment>
<dbReference type="InterPro" id="IPR020846">
    <property type="entry name" value="MFS_dom"/>
</dbReference>
<dbReference type="GO" id="GO:0016020">
    <property type="term" value="C:membrane"/>
    <property type="evidence" value="ECO:0007669"/>
    <property type="project" value="UniProtKB-SubCell"/>
</dbReference>
<evidence type="ECO:0000256" key="2">
    <source>
        <dbReference type="ARBA" id="ARBA00010992"/>
    </source>
</evidence>
<dbReference type="PANTHER" id="PTHR48022">
    <property type="entry name" value="PLASTIDIC GLUCOSE TRANSPORTER 4"/>
    <property type="match status" value="1"/>
</dbReference>
<dbReference type="EMBL" id="RSCD01000005">
    <property type="protein sequence ID" value="RSH92763.1"/>
    <property type="molecule type" value="Genomic_DNA"/>
</dbReference>
<dbReference type="PROSITE" id="PS50850">
    <property type="entry name" value="MFS"/>
    <property type="match status" value="1"/>
</dbReference>
<evidence type="ECO:0000313" key="10">
    <source>
        <dbReference type="Proteomes" id="UP000279259"/>
    </source>
</evidence>
<evidence type="ECO:0000259" key="8">
    <source>
        <dbReference type="PROSITE" id="PS50850"/>
    </source>
</evidence>
<dbReference type="InterPro" id="IPR005828">
    <property type="entry name" value="MFS_sugar_transport-like"/>
</dbReference>
<keyword evidence="3 7" id="KW-0812">Transmembrane</keyword>
<feature type="transmembrane region" description="Helical" evidence="7">
    <location>
        <begin position="51"/>
        <end position="70"/>
    </location>
</feature>
<evidence type="ECO:0000256" key="4">
    <source>
        <dbReference type="ARBA" id="ARBA00022989"/>
    </source>
</evidence>
<dbReference type="Pfam" id="PF00083">
    <property type="entry name" value="Sugar_tr"/>
    <property type="match status" value="1"/>
</dbReference>
<comment type="caution">
    <text evidence="9">The sequence shown here is derived from an EMBL/GenBank/DDBJ whole genome shotgun (WGS) entry which is preliminary data.</text>
</comment>
<keyword evidence="4 7" id="KW-1133">Transmembrane helix</keyword>
<gene>
    <name evidence="9" type="ORF">EHS25_008209</name>
</gene>
<comment type="similarity">
    <text evidence="2">Belongs to the major facilitator superfamily. Sugar transporter (TC 2.A.1.1) family.</text>
</comment>
<accession>A0A427YNV9</accession>
<dbReference type="Proteomes" id="UP000279259">
    <property type="component" value="Unassembled WGS sequence"/>
</dbReference>
<evidence type="ECO:0000256" key="3">
    <source>
        <dbReference type="ARBA" id="ARBA00022692"/>
    </source>
</evidence>
<keyword evidence="5 7" id="KW-0472">Membrane</keyword>
<evidence type="ECO:0000313" key="9">
    <source>
        <dbReference type="EMBL" id="RSH92763.1"/>
    </source>
</evidence>
<dbReference type="OrthoDB" id="6133115at2759"/>
<dbReference type="AlphaFoldDB" id="A0A427YNV9"/>
<keyword evidence="10" id="KW-1185">Reference proteome</keyword>
<protein>
    <recommendedName>
        <fullName evidence="8">Major facilitator superfamily (MFS) profile domain-containing protein</fullName>
    </recommendedName>
</protein>
<dbReference type="PANTHER" id="PTHR48022:SF52">
    <property type="entry name" value="SUGAR TRANSPORTER, PUTATIVE-RELATED"/>
    <property type="match status" value="1"/>
</dbReference>
<evidence type="ECO:0000256" key="1">
    <source>
        <dbReference type="ARBA" id="ARBA00004141"/>
    </source>
</evidence>
<dbReference type="InterPro" id="IPR050360">
    <property type="entry name" value="MFS_Sugar_Transporters"/>
</dbReference>
<sequence>MTPLPYHYSTEILPYNLRSKGLAIFTSVQNIANAFNQFVNSIALAAISWKYYAVYLAVLLCYMVIAYFFYPETKGLALEEIGVLFDYSRDEARKMAREAYAHPTLPNPNKQDDESQLGLTHAAVMEQAEYGKSPAGGVSSAASSPQDIRETRSLDPG</sequence>
<reference evidence="9 10" key="1">
    <citation type="submission" date="2018-11" db="EMBL/GenBank/DDBJ databases">
        <title>Genome sequence of Saitozyma podzolica DSM 27192.</title>
        <authorList>
            <person name="Aliyu H."/>
            <person name="Gorte O."/>
            <person name="Ochsenreither K."/>
        </authorList>
    </citation>
    <scope>NUCLEOTIDE SEQUENCE [LARGE SCALE GENOMIC DNA]</scope>
    <source>
        <strain evidence="9 10">DSM 27192</strain>
    </source>
</reference>
<feature type="region of interest" description="Disordered" evidence="6">
    <location>
        <begin position="131"/>
        <end position="157"/>
    </location>
</feature>
<feature type="compositionally biased region" description="Basic and acidic residues" evidence="6">
    <location>
        <begin position="147"/>
        <end position="157"/>
    </location>
</feature>
<dbReference type="GO" id="GO:0005351">
    <property type="term" value="F:carbohydrate:proton symporter activity"/>
    <property type="evidence" value="ECO:0007669"/>
    <property type="project" value="TreeGrafter"/>
</dbReference>